<dbReference type="InterPro" id="IPR036523">
    <property type="entry name" value="SurE-like_sf"/>
</dbReference>
<feature type="signal peptide" evidence="4">
    <location>
        <begin position="1"/>
        <end position="17"/>
    </location>
</feature>
<evidence type="ECO:0000256" key="3">
    <source>
        <dbReference type="ARBA" id="ARBA00022801"/>
    </source>
</evidence>
<dbReference type="AlphaFoldDB" id="A0A4U0TMG2"/>
<dbReference type="PANTHER" id="PTHR30457:SF0">
    <property type="entry name" value="PHOSPHATASE, PUTATIVE (AFU_ORTHOLOGUE AFUA_4G01070)-RELATED"/>
    <property type="match status" value="1"/>
</dbReference>
<feature type="domain" description="Survival protein SurE-like phosphatase/nucleotidase" evidence="5">
    <location>
        <begin position="20"/>
        <end position="217"/>
    </location>
</feature>
<dbReference type="EMBL" id="NAJL01000060">
    <property type="protein sequence ID" value="TKA23153.1"/>
    <property type="molecule type" value="Genomic_DNA"/>
</dbReference>
<sequence>MHFQALLTATLPFAARATNIVISNDDGWAEKNIRVFYDSLTDAGYNAIISAPALDQSGTGSRDKDPTVVEDGCEFNSCPAGSPPYGNNASMPRFNYVNSYPATSMRHGIQNLSEIYFNAPPDLAVAGPNVGGNLGIITRFSGTVGAATEAVKQGIPGLAFSGASGDQVGWNTATETYQQVYADLSTTVTQALVNSGSPFLPEGVWLNVNFPEVSDSVCASTADFKFVLSRIYTAVPLLTPRDVKTCQNGGRLPTESKVVHTEGCYASISVGVADTKLDANADAQKVVLKKLSSILSCLPQ</sequence>
<dbReference type="InterPro" id="IPR030048">
    <property type="entry name" value="SurE"/>
</dbReference>
<evidence type="ECO:0000256" key="2">
    <source>
        <dbReference type="ARBA" id="ARBA00022723"/>
    </source>
</evidence>
<dbReference type="GO" id="GO:0046872">
    <property type="term" value="F:metal ion binding"/>
    <property type="evidence" value="ECO:0007669"/>
    <property type="project" value="UniProtKB-KW"/>
</dbReference>
<keyword evidence="3" id="KW-0378">Hydrolase</keyword>
<keyword evidence="2" id="KW-0479">Metal-binding</keyword>
<dbReference type="InterPro" id="IPR002828">
    <property type="entry name" value="SurE-like_Pase/nucleotidase"/>
</dbReference>
<comment type="caution">
    <text evidence="6">The sequence shown here is derived from an EMBL/GenBank/DDBJ whole genome shotgun (WGS) entry which is preliminary data.</text>
</comment>
<dbReference type="Pfam" id="PF01975">
    <property type="entry name" value="SurE"/>
    <property type="match status" value="1"/>
</dbReference>
<organism evidence="6 7">
    <name type="scientific">Salinomyces thailandicus</name>
    <dbReference type="NCBI Taxonomy" id="706561"/>
    <lineage>
        <taxon>Eukaryota</taxon>
        <taxon>Fungi</taxon>
        <taxon>Dikarya</taxon>
        <taxon>Ascomycota</taxon>
        <taxon>Pezizomycotina</taxon>
        <taxon>Dothideomycetes</taxon>
        <taxon>Dothideomycetidae</taxon>
        <taxon>Mycosphaerellales</taxon>
        <taxon>Teratosphaeriaceae</taxon>
        <taxon>Salinomyces</taxon>
    </lineage>
</organism>
<name>A0A4U0TMG2_9PEZI</name>
<evidence type="ECO:0000313" key="7">
    <source>
        <dbReference type="Proteomes" id="UP000308549"/>
    </source>
</evidence>
<keyword evidence="4" id="KW-0732">Signal</keyword>
<evidence type="ECO:0000256" key="4">
    <source>
        <dbReference type="SAM" id="SignalP"/>
    </source>
</evidence>
<accession>A0A4U0TMG2</accession>
<proteinExistence type="inferred from homology"/>
<dbReference type="OrthoDB" id="4018688at2759"/>
<keyword evidence="7" id="KW-1185">Reference proteome</keyword>
<evidence type="ECO:0000256" key="1">
    <source>
        <dbReference type="ARBA" id="ARBA00011062"/>
    </source>
</evidence>
<comment type="similarity">
    <text evidence="1">Belongs to the SurE nucleotidase family.</text>
</comment>
<dbReference type="Proteomes" id="UP000308549">
    <property type="component" value="Unassembled WGS sequence"/>
</dbReference>
<reference evidence="6 7" key="1">
    <citation type="submission" date="2017-03" db="EMBL/GenBank/DDBJ databases">
        <title>Genomes of endolithic fungi from Antarctica.</title>
        <authorList>
            <person name="Coleine C."/>
            <person name="Masonjones S."/>
            <person name="Stajich J.E."/>
        </authorList>
    </citation>
    <scope>NUCLEOTIDE SEQUENCE [LARGE SCALE GENOMIC DNA]</scope>
    <source>
        <strain evidence="6 7">CCFEE 6315</strain>
    </source>
</reference>
<protein>
    <recommendedName>
        <fullName evidence="5">Survival protein SurE-like phosphatase/nucleotidase domain-containing protein</fullName>
    </recommendedName>
</protein>
<evidence type="ECO:0000313" key="6">
    <source>
        <dbReference type="EMBL" id="TKA23153.1"/>
    </source>
</evidence>
<gene>
    <name evidence="6" type="ORF">B0A50_07183</name>
</gene>
<dbReference type="GO" id="GO:0008252">
    <property type="term" value="F:nucleotidase activity"/>
    <property type="evidence" value="ECO:0007669"/>
    <property type="project" value="InterPro"/>
</dbReference>
<evidence type="ECO:0000259" key="5">
    <source>
        <dbReference type="Pfam" id="PF01975"/>
    </source>
</evidence>
<dbReference type="PANTHER" id="PTHR30457">
    <property type="entry name" value="5'-NUCLEOTIDASE SURE"/>
    <property type="match status" value="1"/>
</dbReference>
<feature type="chain" id="PRO_5020634636" description="Survival protein SurE-like phosphatase/nucleotidase domain-containing protein" evidence="4">
    <location>
        <begin position="18"/>
        <end position="300"/>
    </location>
</feature>
<dbReference type="Gene3D" id="3.40.1210.10">
    <property type="entry name" value="Survival protein SurE-like phosphatase/nucleotidase"/>
    <property type="match status" value="1"/>
</dbReference>
<dbReference type="SUPFAM" id="SSF64167">
    <property type="entry name" value="SurE-like"/>
    <property type="match status" value="1"/>
</dbReference>